<evidence type="ECO:0000313" key="2">
    <source>
        <dbReference type="Proteomes" id="UP000789920"/>
    </source>
</evidence>
<dbReference type="EMBL" id="CAJVQC010140716">
    <property type="protein sequence ID" value="CAG8844010.1"/>
    <property type="molecule type" value="Genomic_DNA"/>
</dbReference>
<proteinExistence type="predicted"/>
<protein>
    <submittedName>
        <fullName evidence="1">26859_t:CDS:1</fullName>
    </submittedName>
</protein>
<organism evidence="1 2">
    <name type="scientific">Racocetra persica</name>
    <dbReference type="NCBI Taxonomy" id="160502"/>
    <lineage>
        <taxon>Eukaryota</taxon>
        <taxon>Fungi</taxon>
        <taxon>Fungi incertae sedis</taxon>
        <taxon>Mucoromycota</taxon>
        <taxon>Glomeromycotina</taxon>
        <taxon>Glomeromycetes</taxon>
        <taxon>Diversisporales</taxon>
        <taxon>Gigasporaceae</taxon>
        <taxon>Racocetra</taxon>
    </lineage>
</organism>
<accession>A0ACA9SPQ5</accession>
<evidence type="ECO:0000313" key="1">
    <source>
        <dbReference type="EMBL" id="CAG8844010.1"/>
    </source>
</evidence>
<dbReference type="Proteomes" id="UP000789920">
    <property type="component" value="Unassembled WGS sequence"/>
</dbReference>
<feature type="non-terminal residue" evidence="1">
    <location>
        <position position="119"/>
    </location>
</feature>
<name>A0ACA9SPQ5_9GLOM</name>
<gene>
    <name evidence="1" type="ORF">RPERSI_LOCUS33022</name>
</gene>
<keyword evidence="2" id="KW-1185">Reference proteome</keyword>
<reference evidence="1" key="1">
    <citation type="submission" date="2021-06" db="EMBL/GenBank/DDBJ databases">
        <authorList>
            <person name="Kallberg Y."/>
            <person name="Tangrot J."/>
            <person name="Rosling A."/>
        </authorList>
    </citation>
    <scope>NUCLEOTIDE SEQUENCE</scope>
    <source>
        <strain evidence="1">MA461A</strain>
    </source>
</reference>
<sequence length="119" mass="13902">MSSRKYEKNRGIELKKKDRKLKEENERLNHEYETLKKEYDLFLNNIDSLGQYKNRSSSWYSCNCKVKINNIAKNIIIDSGCDLSGERMRVLGYVNTSITFQNLIIPITFEISEGEGDIL</sequence>
<comment type="caution">
    <text evidence="1">The sequence shown here is derived from an EMBL/GenBank/DDBJ whole genome shotgun (WGS) entry which is preliminary data.</text>
</comment>